<dbReference type="SUPFAM" id="SSF143422">
    <property type="entry name" value="Transposase IS200-like"/>
    <property type="match status" value="1"/>
</dbReference>
<proteinExistence type="predicted"/>
<dbReference type="InterPro" id="IPR002686">
    <property type="entry name" value="Transposase_17"/>
</dbReference>
<feature type="region of interest" description="Disordered" evidence="1">
    <location>
        <begin position="214"/>
        <end position="234"/>
    </location>
</feature>
<evidence type="ECO:0000259" key="2">
    <source>
        <dbReference type="SMART" id="SM01321"/>
    </source>
</evidence>
<name>A0A255Z6E6_9SPHN</name>
<dbReference type="PANTHER" id="PTHR34322:SF2">
    <property type="entry name" value="TRANSPOSASE IS200-LIKE DOMAIN-CONTAINING PROTEIN"/>
    <property type="match status" value="1"/>
</dbReference>
<accession>A0A255Z6E6</accession>
<protein>
    <recommendedName>
        <fullName evidence="2">Transposase IS200-like domain-containing protein</fullName>
    </recommendedName>
</protein>
<comment type="caution">
    <text evidence="3">The sequence shown here is derived from an EMBL/GenBank/DDBJ whole genome shotgun (WGS) entry which is preliminary data.</text>
</comment>
<dbReference type="OrthoDB" id="9794403at2"/>
<dbReference type="GO" id="GO:0006313">
    <property type="term" value="P:DNA transposition"/>
    <property type="evidence" value="ECO:0007669"/>
    <property type="project" value="InterPro"/>
</dbReference>
<dbReference type="Gene3D" id="3.30.70.1290">
    <property type="entry name" value="Transposase IS200-like"/>
    <property type="match status" value="1"/>
</dbReference>
<dbReference type="SMART" id="SM01321">
    <property type="entry name" value="Y1_Tnp"/>
    <property type="match status" value="1"/>
</dbReference>
<reference evidence="3 4" key="1">
    <citation type="submission" date="2017-07" db="EMBL/GenBank/DDBJ databases">
        <title>Sandarakinorhabdus cyanobacteriorum sp. nov., a novel bacterium isolated from cyanobacterial aggregates in a eutrophic lake.</title>
        <authorList>
            <person name="Cai H."/>
        </authorList>
    </citation>
    <scope>NUCLEOTIDE SEQUENCE [LARGE SCALE GENOMIC DNA]</scope>
    <source>
        <strain evidence="3 4">TH057</strain>
    </source>
</reference>
<evidence type="ECO:0000313" key="4">
    <source>
        <dbReference type="Proteomes" id="UP000216991"/>
    </source>
</evidence>
<dbReference type="Proteomes" id="UP000216991">
    <property type="component" value="Unassembled WGS sequence"/>
</dbReference>
<evidence type="ECO:0000313" key="3">
    <source>
        <dbReference type="EMBL" id="OYQ37117.1"/>
    </source>
</evidence>
<dbReference type="Pfam" id="PF01797">
    <property type="entry name" value="Y1_Tnp"/>
    <property type="match status" value="1"/>
</dbReference>
<dbReference type="InterPro" id="IPR036515">
    <property type="entry name" value="Transposase_17_sf"/>
</dbReference>
<sequence length="234" mass="25845">MARLARIVIPQVPHHVTQRGNRRLPVFFGDDGRQAYLALVAHACAANETACLAWCLMDNHVHLILVPQSADGLRAALAEAHRRYSRRINFREGWRGYLFQGRFGSYPMDAAHLMAAVRYVEKNPVAAGMVPCAEDWPWSSARSHIAGARCADDPLTDIAALGQHVPNWHAMMEIGLEAMDETATIAEIEARCRTGRPLASPEWIADAERMIGRTLAPAKPGRKPREKPSAGNLV</sequence>
<dbReference type="AlphaFoldDB" id="A0A255Z6E6"/>
<keyword evidence="4" id="KW-1185">Reference proteome</keyword>
<dbReference type="PANTHER" id="PTHR34322">
    <property type="entry name" value="TRANSPOSASE, Y1_TNP DOMAIN-CONTAINING"/>
    <property type="match status" value="1"/>
</dbReference>
<evidence type="ECO:0000256" key="1">
    <source>
        <dbReference type="SAM" id="MobiDB-lite"/>
    </source>
</evidence>
<organism evidence="3 4">
    <name type="scientific">Sandarakinorhabdus cyanobacteriorum</name>
    <dbReference type="NCBI Taxonomy" id="1981098"/>
    <lineage>
        <taxon>Bacteria</taxon>
        <taxon>Pseudomonadati</taxon>
        <taxon>Pseudomonadota</taxon>
        <taxon>Alphaproteobacteria</taxon>
        <taxon>Sphingomonadales</taxon>
        <taxon>Sphingosinicellaceae</taxon>
        <taxon>Sandarakinorhabdus</taxon>
    </lineage>
</organism>
<gene>
    <name evidence="3" type="ORF">CHU93_00650</name>
</gene>
<dbReference type="RefSeq" id="WP_094472295.1">
    <property type="nucleotide sequence ID" value="NZ_NOXT01000033.1"/>
</dbReference>
<feature type="domain" description="Transposase IS200-like" evidence="2">
    <location>
        <begin position="9"/>
        <end position="123"/>
    </location>
</feature>
<dbReference type="EMBL" id="NOXT01000033">
    <property type="protein sequence ID" value="OYQ37117.1"/>
    <property type="molecule type" value="Genomic_DNA"/>
</dbReference>
<dbReference type="GO" id="GO:0004803">
    <property type="term" value="F:transposase activity"/>
    <property type="evidence" value="ECO:0007669"/>
    <property type="project" value="InterPro"/>
</dbReference>
<dbReference type="GO" id="GO:0003677">
    <property type="term" value="F:DNA binding"/>
    <property type="evidence" value="ECO:0007669"/>
    <property type="project" value="InterPro"/>
</dbReference>